<gene>
    <name evidence="2" type="primary">ACD11_0</name>
    <name evidence="2" type="ORF">CFP56_010519</name>
</gene>
<keyword evidence="3" id="KW-1185">Reference proteome</keyword>
<dbReference type="PANTHER" id="PTHR10219">
    <property type="entry name" value="GLYCOLIPID TRANSFER PROTEIN-RELATED"/>
    <property type="match status" value="1"/>
</dbReference>
<evidence type="ECO:0000313" key="3">
    <source>
        <dbReference type="Proteomes" id="UP000237347"/>
    </source>
</evidence>
<dbReference type="Pfam" id="PF08718">
    <property type="entry name" value="GLTP"/>
    <property type="match status" value="2"/>
</dbReference>
<dbReference type="AlphaFoldDB" id="A0AAW0M6V9"/>
<dbReference type="EMBL" id="PKMF04000017">
    <property type="protein sequence ID" value="KAK7858809.1"/>
    <property type="molecule type" value="Genomic_DNA"/>
</dbReference>
<protein>
    <submittedName>
        <fullName evidence="2">Accelerated cell death 11</fullName>
    </submittedName>
</protein>
<dbReference type="SUPFAM" id="SSF110004">
    <property type="entry name" value="Glycolipid transfer protein, GLTP"/>
    <property type="match status" value="2"/>
</dbReference>
<reference evidence="2 3" key="1">
    <citation type="journal article" date="2018" name="Sci. Data">
        <title>The draft genome sequence of cork oak.</title>
        <authorList>
            <person name="Ramos A.M."/>
            <person name="Usie A."/>
            <person name="Barbosa P."/>
            <person name="Barros P.M."/>
            <person name="Capote T."/>
            <person name="Chaves I."/>
            <person name="Simoes F."/>
            <person name="Abreu I."/>
            <person name="Carrasquinho I."/>
            <person name="Faro C."/>
            <person name="Guimaraes J.B."/>
            <person name="Mendonca D."/>
            <person name="Nobrega F."/>
            <person name="Rodrigues L."/>
            <person name="Saibo N.J.M."/>
            <person name="Varela M.C."/>
            <person name="Egas C."/>
            <person name="Matos J."/>
            <person name="Miguel C.M."/>
            <person name="Oliveira M.M."/>
            <person name="Ricardo C.P."/>
            <person name="Goncalves S."/>
        </authorList>
    </citation>
    <scope>NUCLEOTIDE SEQUENCE [LARGE SCALE GENOMIC DNA]</scope>
    <source>
        <strain evidence="3">cv. HL8</strain>
    </source>
</reference>
<evidence type="ECO:0000259" key="1">
    <source>
        <dbReference type="Pfam" id="PF08718"/>
    </source>
</evidence>
<dbReference type="GO" id="GO:0005829">
    <property type="term" value="C:cytosol"/>
    <property type="evidence" value="ECO:0007669"/>
    <property type="project" value="TreeGrafter"/>
</dbReference>
<feature type="domain" description="Glycolipid transfer protein" evidence="1">
    <location>
        <begin position="18"/>
        <end position="110"/>
    </location>
</feature>
<sequence length="332" mass="37440">MGQTREEVGRFNSDNPHIKVSDLVQFCRISYTAIFYFGITVKFPDLDPQTKVDHFLEASKKYDTIQDLVESEIKNGTARDKGSPCRTLARLRRVIDLAREVLEQILTSGRSLAMATRDNPVRKLADSLQVLADTVNSDNPHIKVSDLVQFCRNSCTAIFYLGITVKFPDLDPQTKVDHFLEASKKYDTIQDLVESEIKNCTAGDKGRPCRTLARFRRIIDLAREVLEQILTSGRQNTFVETFAVAYEQVFVPYPGWTAGECFSSSIGLSKNIVLGALEELPPPDLLLKILNEDEDSLKEHIHKYINAAKVVLQYIDSVFLSTETGAEMLRTI</sequence>
<dbReference type="PANTHER" id="PTHR10219:SF43">
    <property type="entry name" value="GLYCOLIPID TRANSFER PROTEIN DOMAIN-CONTAINING PROTEIN"/>
    <property type="match status" value="1"/>
</dbReference>
<dbReference type="Proteomes" id="UP000237347">
    <property type="component" value="Unassembled WGS sequence"/>
</dbReference>
<name>A0AAW0M6V9_QUESU</name>
<dbReference type="InterPro" id="IPR036497">
    <property type="entry name" value="GLTP_sf"/>
</dbReference>
<evidence type="ECO:0000313" key="2">
    <source>
        <dbReference type="EMBL" id="KAK7858809.1"/>
    </source>
</evidence>
<dbReference type="GO" id="GO:0016020">
    <property type="term" value="C:membrane"/>
    <property type="evidence" value="ECO:0007669"/>
    <property type="project" value="TreeGrafter"/>
</dbReference>
<proteinExistence type="predicted"/>
<dbReference type="InterPro" id="IPR014830">
    <property type="entry name" value="Glycolipid_transfer_prot_dom"/>
</dbReference>
<dbReference type="GO" id="GO:1902387">
    <property type="term" value="F:ceramide 1-phosphate binding"/>
    <property type="evidence" value="ECO:0007669"/>
    <property type="project" value="TreeGrafter"/>
</dbReference>
<organism evidence="2 3">
    <name type="scientific">Quercus suber</name>
    <name type="common">Cork oak</name>
    <dbReference type="NCBI Taxonomy" id="58331"/>
    <lineage>
        <taxon>Eukaryota</taxon>
        <taxon>Viridiplantae</taxon>
        <taxon>Streptophyta</taxon>
        <taxon>Embryophyta</taxon>
        <taxon>Tracheophyta</taxon>
        <taxon>Spermatophyta</taxon>
        <taxon>Magnoliopsida</taxon>
        <taxon>eudicotyledons</taxon>
        <taxon>Gunneridae</taxon>
        <taxon>Pentapetalae</taxon>
        <taxon>rosids</taxon>
        <taxon>fabids</taxon>
        <taxon>Fagales</taxon>
        <taxon>Fagaceae</taxon>
        <taxon>Quercus</taxon>
    </lineage>
</organism>
<dbReference type="Gene3D" id="1.10.3520.10">
    <property type="entry name" value="Glycolipid transfer protein"/>
    <property type="match status" value="2"/>
</dbReference>
<comment type="caution">
    <text evidence="2">The sequence shown here is derived from an EMBL/GenBank/DDBJ whole genome shotgun (WGS) entry which is preliminary data.</text>
</comment>
<dbReference type="GO" id="GO:1902388">
    <property type="term" value="F:ceramide 1-phosphate transfer activity"/>
    <property type="evidence" value="ECO:0007669"/>
    <property type="project" value="TreeGrafter"/>
</dbReference>
<feature type="domain" description="Glycolipid transfer protein" evidence="1">
    <location>
        <begin position="142"/>
        <end position="264"/>
    </location>
</feature>
<accession>A0AAW0M6V9</accession>